<keyword evidence="1" id="KW-1133">Transmembrane helix</keyword>
<evidence type="ECO:0000259" key="2">
    <source>
        <dbReference type="Pfam" id="PF07331"/>
    </source>
</evidence>
<keyword evidence="4" id="KW-1185">Reference proteome</keyword>
<dbReference type="InterPro" id="IPR009936">
    <property type="entry name" value="DUF1468"/>
</dbReference>
<evidence type="ECO:0000313" key="4">
    <source>
        <dbReference type="Proteomes" id="UP000474758"/>
    </source>
</evidence>
<proteinExistence type="predicted"/>
<feature type="transmembrane region" description="Helical" evidence="1">
    <location>
        <begin position="102"/>
        <end position="130"/>
    </location>
</feature>
<dbReference type="EMBL" id="JAALFE010000004">
    <property type="protein sequence ID" value="NGQ90478.1"/>
    <property type="molecule type" value="Genomic_DNA"/>
</dbReference>
<reference evidence="3 4" key="1">
    <citation type="submission" date="2020-02" db="EMBL/GenBank/DDBJ databases">
        <title>Rhodobacter translucens sp. nov., a novel bacterium isolated from activated sludge.</title>
        <authorList>
            <person name="Liu J."/>
        </authorList>
    </citation>
    <scope>NUCLEOTIDE SEQUENCE [LARGE SCALE GENOMIC DNA]</scope>
    <source>
        <strain evidence="3 4">HX-7-19</strain>
    </source>
</reference>
<feature type="transmembrane region" description="Helical" evidence="1">
    <location>
        <begin position="50"/>
        <end position="69"/>
    </location>
</feature>
<evidence type="ECO:0000256" key="1">
    <source>
        <dbReference type="SAM" id="Phobius"/>
    </source>
</evidence>
<accession>A0A6M1TQJ9</accession>
<feature type="domain" description="DUF1468" evidence="2">
    <location>
        <begin position="17"/>
        <end position="163"/>
    </location>
</feature>
<sequence length="183" mass="20149">MTDPDEPQANRLESMALALIFAAISLLLLALIGVATRTGQASGGWWTRPAFAPGIALALLVAANLVTLWRDAADLRAHPATAEEWADARAKVLGWLRPAEFLAYYAAYIWAIQHLGYFPATLVFVLGLLWRVGLRAARWIWAGIGLSLFMIAVFRAGLGVWMPAPGLYDLFPDGIRLALMRWF</sequence>
<feature type="transmembrane region" description="Helical" evidence="1">
    <location>
        <begin position="15"/>
        <end position="38"/>
    </location>
</feature>
<evidence type="ECO:0000313" key="3">
    <source>
        <dbReference type="EMBL" id="NGQ90478.1"/>
    </source>
</evidence>
<dbReference type="AlphaFoldDB" id="A0A6M1TQJ9"/>
<gene>
    <name evidence="3" type="ORF">G5V65_06180</name>
</gene>
<dbReference type="Pfam" id="PF07331">
    <property type="entry name" value="TctB"/>
    <property type="match status" value="1"/>
</dbReference>
<protein>
    <recommendedName>
        <fullName evidence="2">DUF1468 domain-containing protein</fullName>
    </recommendedName>
</protein>
<feature type="transmembrane region" description="Helical" evidence="1">
    <location>
        <begin position="139"/>
        <end position="162"/>
    </location>
</feature>
<dbReference type="RefSeq" id="WP_165047957.1">
    <property type="nucleotide sequence ID" value="NZ_JAALFE010000004.1"/>
</dbReference>
<comment type="caution">
    <text evidence="3">The sequence shown here is derived from an EMBL/GenBank/DDBJ whole genome shotgun (WGS) entry which is preliminary data.</text>
</comment>
<dbReference type="Proteomes" id="UP000474758">
    <property type="component" value="Unassembled WGS sequence"/>
</dbReference>
<keyword evidence="1" id="KW-0472">Membrane</keyword>
<organism evidence="3 4">
    <name type="scientific">Paragemmobacter kunshanensis</name>
    <dbReference type="NCBI Taxonomy" id="2583234"/>
    <lineage>
        <taxon>Bacteria</taxon>
        <taxon>Pseudomonadati</taxon>
        <taxon>Pseudomonadota</taxon>
        <taxon>Alphaproteobacteria</taxon>
        <taxon>Rhodobacterales</taxon>
        <taxon>Paracoccaceae</taxon>
        <taxon>Paragemmobacter</taxon>
    </lineage>
</organism>
<name>A0A6M1TQJ9_9RHOB</name>
<keyword evidence="1" id="KW-0812">Transmembrane</keyword>